<evidence type="ECO:0000256" key="1">
    <source>
        <dbReference type="ARBA" id="ARBA00010617"/>
    </source>
</evidence>
<sequence length="364" mass="41590">VHGPYWSISTYDLIKQVELDFKTFSNQAKFGGIQLQDIAQNLNRPSFVSMDPPEHTERRRAVTPMTQRSNLQAMEGLIRQHTVTVLEALPQGVMFDWVEKVATNLTGMMLSTMFDYPQERRQELIHWSDVATANINAPDAVVTSEAERYRELERMADSFAPLWRERLDGRGGFDLITMLANSDATKDMDREEFIGTLFLLIVGGNDTTRNSMSGGLLALHNNQDQMAKVRNNRDLIANMVQEMIRLQTPVLHMRRTALMDTELSGQYIKKGDKVVMWYISGNSDATVFTEPYKFNVERENARRHLAFGAGIHRCVGDRLAELQLRILWEEVFARDMRIEVVGPAQRVYSNFIRAFSSLPVRVAA</sequence>
<name>A0A382IKY5_9ZZZZ</name>
<protein>
    <recommendedName>
        <fullName evidence="3">Cytochrome P450</fullName>
    </recommendedName>
</protein>
<proteinExistence type="inferred from homology"/>
<dbReference type="EMBL" id="UINC01068004">
    <property type="protein sequence ID" value="SVC00238.1"/>
    <property type="molecule type" value="Genomic_DNA"/>
</dbReference>
<dbReference type="GO" id="GO:0016705">
    <property type="term" value="F:oxidoreductase activity, acting on paired donors, with incorporation or reduction of molecular oxygen"/>
    <property type="evidence" value="ECO:0007669"/>
    <property type="project" value="InterPro"/>
</dbReference>
<gene>
    <name evidence="2" type="ORF">METZ01_LOCUS253092</name>
</gene>
<dbReference type="PRINTS" id="PR00359">
    <property type="entry name" value="BP450"/>
</dbReference>
<comment type="similarity">
    <text evidence="1">Belongs to the cytochrome P450 family.</text>
</comment>
<dbReference type="Gene3D" id="1.10.630.10">
    <property type="entry name" value="Cytochrome P450"/>
    <property type="match status" value="1"/>
</dbReference>
<reference evidence="2" key="1">
    <citation type="submission" date="2018-05" db="EMBL/GenBank/DDBJ databases">
        <authorList>
            <person name="Lanie J.A."/>
            <person name="Ng W.-L."/>
            <person name="Kazmierczak K.M."/>
            <person name="Andrzejewski T.M."/>
            <person name="Davidsen T.M."/>
            <person name="Wayne K.J."/>
            <person name="Tettelin H."/>
            <person name="Glass J.I."/>
            <person name="Rusch D."/>
            <person name="Podicherti R."/>
            <person name="Tsui H.-C.T."/>
            <person name="Winkler M.E."/>
        </authorList>
    </citation>
    <scope>NUCLEOTIDE SEQUENCE</scope>
</reference>
<dbReference type="InterPro" id="IPR002397">
    <property type="entry name" value="Cyt_P450_B"/>
</dbReference>
<dbReference type="PRINTS" id="PR00385">
    <property type="entry name" value="P450"/>
</dbReference>
<dbReference type="InterPro" id="IPR036396">
    <property type="entry name" value="Cyt_P450_sf"/>
</dbReference>
<organism evidence="2">
    <name type="scientific">marine metagenome</name>
    <dbReference type="NCBI Taxonomy" id="408172"/>
    <lineage>
        <taxon>unclassified sequences</taxon>
        <taxon>metagenomes</taxon>
        <taxon>ecological metagenomes</taxon>
    </lineage>
</organism>
<dbReference type="AlphaFoldDB" id="A0A382IKY5"/>
<dbReference type="InterPro" id="IPR001128">
    <property type="entry name" value="Cyt_P450"/>
</dbReference>
<dbReference type="GO" id="GO:0005506">
    <property type="term" value="F:iron ion binding"/>
    <property type="evidence" value="ECO:0007669"/>
    <property type="project" value="InterPro"/>
</dbReference>
<dbReference type="PANTHER" id="PTHR46696">
    <property type="entry name" value="P450, PUTATIVE (EUROFUNG)-RELATED"/>
    <property type="match status" value="1"/>
</dbReference>
<evidence type="ECO:0000313" key="2">
    <source>
        <dbReference type="EMBL" id="SVC00238.1"/>
    </source>
</evidence>
<dbReference type="GO" id="GO:0020037">
    <property type="term" value="F:heme binding"/>
    <property type="evidence" value="ECO:0007669"/>
    <property type="project" value="InterPro"/>
</dbReference>
<dbReference type="Pfam" id="PF00067">
    <property type="entry name" value="p450"/>
    <property type="match status" value="1"/>
</dbReference>
<dbReference type="InterPro" id="IPR017972">
    <property type="entry name" value="Cyt_P450_CS"/>
</dbReference>
<dbReference type="PANTHER" id="PTHR46696:SF1">
    <property type="entry name" value="CYTOCHROME P450 YJIB-RELATED"/>
    <property type="match status" value="1"/>
</dbReference>
<feature type="non-terminal residue" evidence="2">
    <location>
        <position position="1"/>
    </location>
</feature>
<dbReference type="GO" id="GO:0004497">
    <property type="term" value="F:monooxygenase activity"/>
    <property type="evidence" value="ECO:0007669"/>
    <property type="project" value="InterPro"/>
</dbReference>
<evidence type="ECO:0008006" key="3">
    <source>
        <dbReference type="Google" id="ProtNLM"/>
    </source>
</evidence>
<dbReference type="SUPFAM" id="SSF48264">
    <property type="entry name" value="Cytochrome P450"/>
    <property type="match status" value="1"/>
</dbReference>
<accession>A0A382IKY5</accession>
<dbReference type="PROSITE" id="PS00086">
    <property type="entry name" value="CYTOCHROME_P450"/>
    <property type="match status" value="1"/>
</dbReference>